<comment type="subcellular location">
    <subcellularLocation>
        <location evidence="1">Cell membrane</location>
        <topology evidence="1">Multi-pass membrane protein</topology>
    </subcellularLocation>
</comment>
<evidence type="ECO:0000256" key="2">
    <source>
        <dbReference type="ARBA" id="ARBA00007430"/>
    </source>
</evidence>
<dbReference type="AlphaFoldDB" id="A0AA96LM18"/>
<feature type="transmembrane region" description="Helical" evidence="7">
    <location>
        <begin position="359"/>
        <end position="379"/>
    </location>
</feature>
<dbReference type="RefSeq" id="WP_314797860.1">
    <property type="nucleotide sequence ID" value="NZ_CP130319.1"/>
</dbReference>
<feature type="transmembrane region" description="Helical" evidence="7">
    <location>
        <begin position="290"/>
        <end position="310"/>
    </location>
</feature>
<feature type="transmembrane region" description="Helical" evidence="7">
    <location>
        <begin position="175"/>
        <end position="195"/>
    </location>
</feature>
<dbReference type="PANTHER" id="PTHR30250:SF10">
    <property type="entry name" value="LIPOPOLYSACCHARIDE BIOSYNTHESIS PROTEIN WZXC"/>
    <property type="match status" value="1"/>
</dbReference>
<feature type="transmembrane region" description="Helical" evidence="7">
    <location>
        <begin position="330"/>
        <end position="352"/>
    </location>
</feature>
<sequence length="485" mass="54959">MENINIMVKNAAKWSVLTEIVVKIISPISNMILARMLSPEVFGVVATVIMITSFTDLFTDAGFQKYIIQRKFKNDSEEDLCINVAFWTNLIISVLLWFSILIFSDQIAFIVGNNGLGNVISLYSSVLILTSFSSIQMAIYRKTLNFRVLSLIKITAKLIPFFVTIPLVLMGFSFWALIIGDIVGELLNVILLTALSKWKPKFKYSFQKLFEMFSFCGWTLMEAVSGWLVTNIGIFIIGLFFNNYYLGIYKASTTTVIQIVSILTASTTYVLFSSLAALQNDPNAFNKMFLNFQKYVGLLSIPLGVGIFVFRDTVTYILLGSNWGEATLLIGLWGLIFSESVIFADFGAMILLAKGKPRYIFVSNLIQILLVVLCLLWSSRHGFTPLVYITCLVRLQLPIMQMFWATRITRINGKTIIRNIAPYIFASLIMGATGLLLIYFKTNFILNLFYIVICITIYFSILFLIPSTRKVIYMFVNKFKDSLIL</sequence>
<evidence type="ECO:0000256" key="7">
    <source>
        <dbReference type="SAM" id="Phobius"/>
    </source>
</evidence>
<evidence type="ECO:0000313" key="8">
    <source>
        <dbReference type="EMBL" id="WNR43508.1"/>
    </source>
</evidence>
<feature type="transmembrane region" description="Helical" evidence="7">
    <location>
        <begin position="80"/>
        <end position="100"/>
    </location>
</feature>
<keyword evidence="6 7" id="KW-0472">Membrane</keyword>
<feature type="transmembrane region" description="Helical" evidence="7">
    <location>
        <begin position="416"/>
        <end position="438"/>
    </location>
</feature>
<dbReference type="EMBL" id="CP130319">
    <property type="protein sequence ID" value="WNR43508.1"/>
    <property type="molecule type" value="Genomic_DNA"/>
</dbReference>
<keyword evidence="3" id="KW-1003">Cell membrane</keyword>
<evidence type="ECO:0000256" key="5">
    <source>
        <dbReference type="ARBA" id="ARBA00022989"/>
    </source>
</evidence>
<keyword evidence="9" id="KW-1185">Reference proteome</keyword>
<evidence type="ECO:0000256" key="4">
    <source>
        <dbReference type="ARBA" id="ARBA00022692"/>
    </source>
</evidence>
<name>A0AA96LM18_9BACL</name>
<comment type="similarity">
    <text evidence="2">Belongs to the polysaccharide synthase family.</text>
</comment>
<feature type="transmembrane region" description="Helical" evidence="7">
    <location>
        <begin position="151"/>
        <end position="169"/>
    </location>
</feature>
<evidence type="ECO:0000256" key="1">
    <source>
        <dbReference type="ARBA" id="ARBA00004651"/>
    </source>
</evidence>
<gene>
    <name evidence="8" type="ORF">MJB10_20720</name>
</gene>
<feature type="transmembrane region" description="Helical" evidence="7">
    <location>
        <begin position="444"/>
        <end position="465"/>
    </location>
</feature>
<feature type="transmembrane region" description="Helical" evidence="7">
    <location>
        <begin position="215"/>
        <end position="241"/>
    </location>
</feature>
<accession>A0AA96LM18</accession>
<dbReference type="CDD" id="cd13127">
    <property type="entry name" value="MATE_tuaB_like"/>
    <property type="match status" value="1"/>
</dbReference>
<dbReference type="GO" id="GO:0005886">
    <property type="term" value="C:plasma membrane"/>
    <property type="evidence" value="ECO:0007669"/>
    <property type="project" value="UniProtKB-SubCell"/>
</dbReference>
<dbReference type="KEGG" id="proo:MJB10_20720"/>
<feature type="transmembrane region" description="Helical" evidence="7">
    <location>
        <begin position="256"/>
        <end position="278"/>
    </location>
</feature>
<feature type="transmembrane region" description="Helical" evidence="7">
    <location>
        <begin position="385"/>
        <end position="404"/>
    </location>
</feature>
<evidence type="ECO:0000256" key="3">
    <source>
        <dbReference type="ARBA" id="ARBA00022475"/>
    </source>
</evidence>
<dbReference type="PANTHER" id="PTHR30250">
    <property type="entry name" value="PST FAMILY PREDICTED COLANIC ACID TRANSPORTER"/>
    <property type="match status" value="1"/>
</dbReference>
<evidence type="ECO:0000256" key="6">
    <source>
        <dbReference type="ARBA" id="ARBA00023136"/>
    </source>
</evidence>
<organism evidence="8 9">
    <name type="scientific">Paenibacillus roseopurpureus</name>
    <dbReference type="NCBI Taxonomy" id="2918901"/>
    <lineage>
        <taxon>Bacteria</taxon>
        <taxon>Bacillati</taxon>
        <taxon>Bacillota</taxon>
        <taxon>Bacilli</taxon>
        <taxon>Bacillales</taxon>
        <taxon>Paenibacillaceae</taxon>
        <taxon>Paenibacillus</taxon>
    </lineage>
</organism>
<keyword evidence="5 7" id="KW-1133">Transmembrane helix</keyword>
<protein>
    <submittedName>
        <fullName evidence="8">Lipopolysaccharide biosynthesis protein</fullName>
    </submittedName>
</protein>
<evidence type="ECO:0000313" key="9">
    <source>
        <dbReference type="Proteomes" id="UP001304650"/>
    </source>
</evidence>
<dbReference type="InterPro" id="IPR050833">
    <property type="entry name" value="Poly_Biosynth_Transport"/>
</dbReference>
<reference evidence="8" key="1">
    <citation type="submission" date="2022-02" db="EMBL/GenBank/DDBJ databases">
        <title>Paenibacillus sp. MBLB1832 Whole Genome Shotgun Sequencing.</title>
        <authorList>
            <person name="Hwang C.Y."/>
            <person name="Cho E.-S."/>
            <person name="Seo M.-J."/>
        </authorList>
    </citation>
    <scope>NUCLEOTIDE SEQUENCE</scope>
    <source>
        <strain evidence="8">MBLB1832</strain>
    </source>
</reference>
<proteinExistence type="inferred from homology"/>
<keyword evidence="4 7" id="KW-0812">Transmembrane</keyword>
<dbReference type="Pfam" id="PF13440">
    <property type="entry name" value="Polysacc_synt_3"/>
    <property type="match status" value="1"/>
</dbReference>
<dbReference type="Proteomes" id="UP001304650">
    <property type="component" value="Chromosome"/>
</dbReference>